<keyword evidence="2" id="KW-0808">Transferase</keyword>
<dbReference type="InterPro" id="IPR036388">
    <property type="entry name" value="WH-like_DNA-bd_sf"/>
</dbReference>
<gene>
    <name evidence="2" type="ORF">SAMN04489718_1653</name>
</gene>
<dbReference type="InterPro" id="IPR000792">
    <property type="entry name" value="Tscrpt_reg_LuxR_C"/>
</dbReference>
<dbReference type="GO" id="GO:0003677">
    <property type="term" value="F:DNA binding"/>
    <property type="evidence" value="ECO:0007669"/>
    <property type="project" value="InterPro"/>
</dbReference>
<sequence>MGVDSTARARSRTAGGNLPAEVTSFVGRRREITLTKRLLAESRVVTLTGPGGIGKSRLALRVATGARKSFRDKVWQVDLGDLDDPELLPATVVEQLSIPESSGGTETDDIVEYFRERETLLVVDNCEHLVEACAEFVDVLVRSCPGVRVLATSRQSLGIAGESTLVVPPLQTPEQEQLPAPEAYEQYAAVRLFADRARAVVPEFEVTPDNAPVLMRLCQRLDGNPLAIELAVVRLRSLSPEQLEQRLNERYELLSGGRRGAPQRQRTLRALIDWSYDLCTEQDRRAWAHLSVFAGSFDLEAAEHVLGDAVDRGNVATLVHSLVDKSILLRDSEHDGPSRYRIPHALREYGLEKLTAAGERSGTEERHRQWYSNIVARFSAEWIGAEQVEWVRRLRMEQANLRTALHLASTPERAAEDPSSALRLAIGLGRYWQLRGLHSEARHWLDRTLALTGTEHARRDRASALAASAWFTLLHGDVSVARRSLDTAITTIEDEDAALERAHLTQVYGMAALFEQETDTATRLLQAALTAFRRHVDPQGELFALIGLGLAHTLGGRRQHGLELLDDALAITTGRGEIYWRSWTLWAIGYLKITADNPERADSALKEALSLQRRLDNRLAIAFSMDTMAWAARRRGDDKRAARLFGAAGGAWEAARSTPNLYAAFAEQHRSHLVDTRQALGSEEYNDAFDRGYRWSSEAAIDYALEIKQRSRASSRENVHPMPLTSREREIAQLVAQGRTNKEIAERLVIALRTVEGHVQHILTKLDFTSRAQIAGWVAGQQSEQS</sequence>
<keyword evidence="2" id="KW-0723">Serine/threonine-protein kinase</keyword>
<proteinExistence type="predicted"/>
<dbReference type="PROSITE" id="PS00622">
    <property type="entry name" value="HTH_LUXR_1"/>
    <property type="match status" value="1"/>
</dbReference>
<dbReference type="CDD" id="cd06170">
    <property type="entry name" value="LuxR_C_like"/>
    <property type="match status" value="1"/>
</dbReference>
<reference evidence="3" key="1">
    <citation type="submission" date="2016-10" db="EMBL/GenBank/DDBJ databases">
        <authorList>
            <person name="Varghese N."/>
            <person name="Submissions S."/>
        </authorList>
    </citation>
    <scope>NUCLEOTIDE SEQUENCE [LARGE SCALE GENOMIC DNA]</scope>
    <source>
        <strain evidence="3">DSM 45459</strain>
    </source>
</reference>
<organism evidence="2 3">
    <name type="scientific">Actinopolyspora saharensis</name>
    <dbReference type="NCBI Taxonomy" id="995062"/>
    <lineage>
        <taxon>Bacteria</taxon>
        <taxon>Bacillati</taxon>
        <taxon>Actinomycetota</taxon>
        <taxon>Actinomycetes</taxon>
        <taxon>Actinopolysporales</taxon>
        <taxon>Actinopolysporaceae</taxon>
        <taxon>Actinopolyspora</taxon>
    </lineage>
</organism>
<dbReference type="SUPFAM" id="SSF52540">
    <property type="entry name" value="P-loop containing nucleoside triphosphate hydrolases"/>
    <property type="match status" value="1"/>
</dbReference>
<dbReference type="GO" id="GO:0006355">
    <property type="term" value="P:regulation of DNA-templated transcription"/>
    <property type="evidence" value="ECO:0007669"/>
    <property type="project" value="InterPro"/>
</dbReference>
<dbReference type="SUPFAM" id="SSF48452">
    <property type="entry name" value="TPR-like"/>
    <property type="match status" value="1"/>
</dbReference>
<evidence type="ECO:0000313" key="3">
    <source>
        <dbReference type="Proteomes" id="UP000199301"/>
    </source>
</evidence>
<dbReference type="STRING" id="995062.SAMN04489718_1653"/>
<dbReference type="GO" id="GO:0004674">
    <property type="term" value="F:protein serine/threonine kinase activity"/>
    <property type="evidence" value="ECO:0007669"/>
    <property type="project" value="UniProtKB-KW"/>
</dbReference>
<dbReference type="SMART" id="SM00421">
    <property type="entry name" value="HTH_LUXR"/>
    <property type="match status" value="1"/>
</dbReference>
<keyword evidence="2" id="KW-0418">Kinase</keyword>
<dbReference type="EMBL" id="FNKO01000001">
    <property type="protein sequence ID" value="SDQ40941.1"/>
    <property type="molecule type" value="Genomic_DNA"/>
</dbReference>
<dbReference type="Proteomes" id="UP000199301">
    <property type="component" value="Unassembled WGS sequence"/>
</dbReference>
<dbReference type="InterPro" id="IPR058852">
    <property type="entry name" value="HTH_77"/>
</dbReference>
<feature type="domain" description="HTH luxR-type" evidence="1">
    <location>
        <begin position="717"/>
        <end position="782"/>
    </location>
</feature>
<accession>A0A1H1AN71</accession>
<dbReference type="Gene3D" id="1.25.40.10">
    <property type="entry name" value="Tetratricopeptide repeat domain"/>
    <property type="match status" value="1"/>
</dbReference>
<dbReference type="InterPro" id="IPR011990">
    <property type="entry name" value="TPR-like_helical_dom_sf"/>
</dbReference>
<dbReference type="PROSITE" id="PS50043">
    <property type="entry name" value="HTH_LUXR_2"/>
    <property type="match status" value="1"/>
</dbReference>
<dbReference type="SUPFAM" id="SSF46894">
    <property type="entry name" value="C-terminal effector domain of the bipartite response regulators"/>
    <property type="match status" value="1"/>
</dbReference>
<name>A0A1H1AN71_9ACTN</name>
<dbReference type="AlphaFoldDB" id="A0A1H1AN71"/>
<dbReference type="PANTHER" id="PTHR47691:SF3">
    <property type="entry name" value="HTH-TYPE TRANSCRIPTIONAL REGULATOR RV0890C-RELATED"/>
    <property type="match status" value="1"/>
</dbReference>
<evidence type="ECO:0000259" key="1">
    <source>
        <dbReference type="PROSITE" id="PS50043"/>
    </source>
</evidence>
<dbReference type="Pfam" id="PF00196">
    <property type="entry name" value="GerE"/>
    <property type="match status" value="1"/>
</dbReference>
<dbReference type="InterPro" id="IPR027417">
    <property type="entry name" value="P-loop_NTPase"/>
</dbReference>
<dbReference type="PANTHER" id="PTHR47691">
    <property type="entry name" value="REGULATOR-RELATED"/>
    <property type="match status" value="1"/>
</dbReference>
<keyword evidence="3" id="KW-1185">Reference proteome</keyword>
<dbReference type="Pfam" id="PF25872">
    <property type="entry name" value="HTH_77"/>
    <property type="match status" value="1"/>
</dbReference>
<protein>
    <submittedName>
        <fullName evidence="2">Non-specific serine/threonine protein kinase</fullName>
    </submittedName>
</protein>
<dbReference type="PRINTS" id="PR00038">
    <property type="entry name" value="HTHLUXR"/>
</dbReference>
<dbReference type="Gene3D" id="1.10.10.10">
    <property type="entry name" value="Winged helix-like DNA-binding domain superfamily/Winged helix DNA-binding domain"/>
    <property type="match status" value="1"/>
</dbReference>
<evidence type="ECO:0000313" key="2">
    <source>
        <dbReference type="EMBL" id="SDQ40941.1"/>
    </source>
</evidence>
<dbReference type="GO" id="GO:0043531">
    <property type="term" value="F:ADP binding"/>
    <property type="evidence" value="ECO:0007669"/>
    <property type="project" value="InterPro"/>
</dbReference>
<dbReference type="Gene3D" id="3.40.50.300">
    <property type="entry name" value="P-loop containing nucleotide triphosphate hydrolases"/>
    <property type="match status" value="1"/>
</dbReference>
<dbReference type="InterPro" id="IPR016032">
    <property type="entry name" value="Sig_transdc_resp-reg_C-effctor"/>
</dbReference>